<feature type="domain" description="Proline-rich transmembrane protein 3/4" evidence="10">
    <location>
        <begin position="125"/>
        <end position="392"/>
    </location>
</feature>
<feature type="transmembrane region" description="Helical" evidence="8">
    <location>
        <begin position="213"/>
        <end position="238"/>
    </location>
</feature>
<organism evidence="11 12">
    <name type="scientific">Desmophyllum pertusum</name>
    <dbReference type="NCBI Taxonomy" id="174260"/>
    <lineage>
        <taxon>Eukaryota</taxon>
        <taxon>Metazoa</taxon>
        <taxon>Cnidaria</taxon>
        <taxon>Anthozoa</taxon>
        <taxon>Hexacorallia</taxon>
        <taxon>Scleractinia</taxon>
        <taxon>Caryophylliina</taxon>
        <taxon>Caryophylliidae</taxon>
        <taxon>Desmophyllum</taxon>
    </lineage>
</organism>
<proteinExistence type="predicted"/>
<evidence type="ECO:0000313" key="12">
    <source>
        <dbReference type="Proteomes" id="UP001163046"/>
    </source>
</evidence>
<feature type="region of interest" description="Disordered" evidence="7">
    <location>
        <begin position="88"/>
        <end position="132"/>
    </location>
</feature>
<keyword evidence="4 9" id="KW-0732">Signal</keyword>
<evidence type="ECO:0000256" key="7">
    <source>
        <dbReference type="SAM" id="MobiDB-lite"/>
    </source>
</evidence>
<evidence type="ECO:0000256" key="2">
    <source>
        <dbReference type="ARBA" id="ARBA00022553"/>
    </source>
</evidence>
<feature type="transmembrane region" description="Helical" evidence="8">
    <location>
        <begin position="180"/>
        <end position="201"/>
    </location>
</feature>
<dbReference type="AlphaFoldDB" id="A0A9W9Y7F8"/>
<evidence type="ECO:0000256" key="1">
    <source>
        <dbReference type="ARBA" id="ARBA00004141"/>
    </source>
</evidence>
<keyword evidence="6 8" id="KW-0472">Membrane</keyword>
<reference evidence="11" key="1">
    <citation type="submission" date="2023-01" db="EMBL/GenBank/DDBJ databases">
        <title>Genome assembly of the deep-sea coral Lophelia pertusa.</title>
        <authorList>
            <person name="Herrera S."/>
            <person name="Cordes E."/>
        </authorList>
    </citation>
    <scope>NUCLEOTIDE SEQUENCE</scope>
    <source>
        <strain evidence="11">USNM1676648</strain>
        <tissue evidence="11">Polyp</tissue>
    </source>
</reference>
<evidence type="ECO:0000313" key="11">
    <source>
        <dbReference type="EMBL" id="KAJ7319156.1"/>
    </source>
</evidence>
<keyword evidence="5 8" id="KW-1133">Transmembrane helix</keyword>
<feature type="transmembrane region" description="Helical" evidence="8">
    <location>
        <begin position="258"/>
        <end position="278"/>
    </location>
</feature>
<dbReference type="PANTHER" id="PTHR35578">
    <property type="entry name" value="PROLINE-RICH TRANSMEMBRANE PROTEIN 4-RELATED"/>
    <property type="match status" value="1"/>
</dbReference>
<gene>
    <name evidence="11" type="ORF">OS493_036669</name>
</gene>
<dbReference type="InterPro" id="IPR052836">
    <property type="entry name" value="PRRT_domain-containing"/>
</dbReference>
<dbReference type="Pfam" id="PF25987">
    <property type="entry name" value="PRRT3"/>
    <property type="match status" value="1"/>
</dbReference>
<feature type="transmembrane region" description="Helical" evidence="8">
    <location>
        <begin position="362"/>
        <end position="387"/>
    </location>
</feature>
<feature type="transmembrane region" description="Helical" evidence="8">
    <location>
        <begin position="147"/>
        <end position="168"/>
    </location>
</feature>
<dbReference type="InterPro" id="IPR059081">
    <property type="entry name" value="PRRT3-4"/>
</dbReference>
<evidence type="ECO:0000256" key="9">
    <source>
        <dbReference type="SAM" id="SignalP"/>
    </source>
</evidence>
<dbReference type="PANTHER" id="PTHR35578:SF7">
    <property type="entry name" value="G-PROTEIN COUPLED RECEPTORS FAMILY 1 PROFILE DOMAIN-CONTAINING PROTEIN"/>
    <property type="match status" value="1"/>
</dbReference>
<evidence type="ECO:0000256" key="6">
    <source>
        <dbReference type="ARBA" id="ARBA00023136"/>
    </source>
</evidence>
<dbReference type="OrthoDB" id="10066605at2759"/>
<evidence type="ECO:0000259" key="10">
    <source>
        <dbReference type="Pfam" id="PF25987"/>
    </source>
</evidence>
<evidence type="ECO:0000256" key="4">
    <source>
        <dbReference type="ARBA" id="ARBA00022729"/>
    </source>
</evidence>
<dbReference type="EMBL" id="MU827840">
    <property type="protein sequence ID" value="KAJ7319156.1"/>
    <property type="molecule type" value="Genomic_DNA"/>
</dbReference>
<feature type="compositionally biased region" description="Polar residues" evidence="7">
    <location>
        <begin position="99"/>
        <end position="110"/>
    </location>
</feature>
<sequence>MLEQNTRTVLLLLVSFCVEPSAVYTVRVHGRSLQRNYRPQNLIQLSRKYVRQQMKTEDEENSSFLFFTNRQYLGGIFAQNTANTRNNPDIFPRFRRDSNTGMRDSNTGTSAEIPAEPEPTDVTPETNPEPGPEWSTAFQTWGKAWDLHIYLFAVIYILIAVTSGVGLADDVLTNHRRKGLKLTLYLTFLFLGCSRAIILFVDPYSSQGILEFFSAYITWSLGFPCVLTALGLLLLVFVDATNMMHIAPLRFQKLSAALGVMLLNVIIVLGTDIVFLFAQKVVALIIICHVYFVSLGMILTVGFFRIGFHISSNSAASIYGDTGLQRLRILAFITAVLNLLFIGTQVYSVFDFVLRSDAPSAWSWYALQTSLRVLEVSMCVVMLFIVFNNKVRSPASRLRNLRNRFRNAVSPFRAEAANSGQ</sequence>
<comment type="caution">
    <text evidence="11">The sequence shown here is derived from an EMBL/GenBank/DDBJ whole genome shotgun (WGS) entry which is preliminary data.</text>
</comment>
<keyword evidence="2" id="KW-0597">Phosphoprotein</keyword>
<feature type="transmembrane region" description="Helical" evidence="8">
    <location>
        <begin position="284"/>
        <end position="308"/>
    </location>
</feature>
<feature type="transmembrane region" description="Helical" evidence="8">
    <location>
        <begin position="329"/>
        <end position="350"/>
    </location>
</feature>
<dbReference type="Proteomes" id="UP001163046">
    <property type="component" value="Unassembled WGS sequence"/>
</dbReference>
<keyword evidence="3 8" id="KW-0812">Transmembrane</keyword>
<name>A0A9W9Y7F8_9CNID</name>
<comment type="subcellular location">
    <subcellularLocation>
        <location evidence="1">Membrane</location>
        <topology evidence="1">Multi-pass membrane protein</topology>
    </subcellularLocation>
</comment>
<feature type="signal peptide" evidence="9">
    <location>
        <begin position="1"/>
        <end position="25"/>
    </location>
</feature>
<feature type="chain" id="PRO_5040874007" description="Proline-rich transmembrane protein 3/4 domain-containing protein" evidence="9">
    <location>
        <begin position="26"/>
        <end position="421"/>
    </location>
</feature>
<accession>A0A9W9Y7F8</accession>
<evidence type="ECO:0000256" key="8">
    <source>
        <dbReference type="SAM" id="Phobius"/>
    </source>
</evidence>
<evidence type="ECO:0000256" key="5">
    <source>
        <dbReference type="ARBA" id="ARBA00022989"/>
    </source>
</evidence>
<evidence type="ECO:0000256" key="3">
    <source>
        <dbReference type="ARBA" id="ARBA00022692"/>
    </source>
</evidence>
<keyword evidence="12" id="KW-1185">Reference proteome</keyword>
<protein>
    <recommendedName>
        <fullName evidence="10">Proline-rich transmembrane protein 3/4 domain-containing protein</fullName>
    </recommendedName>
</protein>